<keyword evidence="2" id="KW-1185">Reference proteome</keyword>
<dbReference type="EMBL" id="FVZE01000001">
    <property type="protein sequence ID" value="SLJ86874.1"/>
    <property type="molecule type" value="Genomic_DNA"/>
</dbReference>
<proteinExistence type="predicted"/>
<protein>
    <submittedName>
        <fullName evidence="1">Uncharacterized protein</fullName>
    </submittedName>
</protein>
<dbReference type="AlphaFoldDB" id="A0A1U6GTR1"/>
<evidence type="ECO:0000313" key="1">
    <source>
        <dbReference type="EMBL" id="SLJ86874.1"/>
    </source>
</evidence>
<organism evidence="1 2">
    <name type="scientific">Novosphingobium mathurense</name>
    <dbReference type="NCBI Taxonomy" id="428990"/>
    <lineage>
        <taxon>Bacteria</taxon>
        <taxon>Pseudomonadati</taxon>
        <taxon>Pseudomonadota</taxon>
        <taxon>Alphaproteobacteria</taxon>
        <taxon>Sphingomonadales</taxon>
        <taxon>Sphingomonadaceae</taxon>
        <taxon>Novosphingobium</taxon>
    </lineage>
</organism>
<dbReference type="STRING" id="428990.SAMN06295987_101397"/>
<name>A0A1U6GTR1_9SPHN</name>
<reference evidence="2" key="1">
    <citation type="submission" date="2017-02" db="EMBL/GenBank/DDBJ databases">
        <authorList>
            <person name="Varghese N."/>
            <person name="Submissions S."/>
        </authorList>
    </citation>
    <scope>NUCLEOTIDE SEQUENCE [LARGE SCALE GENOMIC DNA]</scope>
    <source>
        <strain evidence="2">SM117</strain>
    </source>
</reference>
<dbReference type="Proteomes" id="UP000190989">
    <property type="component" value="Unassembled WGS sequence"/>
</dbReference>
<sequence>MQREKAPRRRIVLNLEAGADSWEDLRDLLRRLETELAMRGSLPPSMVSGGYSSGFILTADEDESITRESWAKENEAYCARLKADEAFKMDTDQNDKAASAMGMPGI</sequence>
<gene>
    <name evidence="1" type="ORF">SAMN06295987_101397</name>
</gene>
<evidence type="ECO:0000313" key="2">
    <source>
        <dbReference type="Proteomes" id="UP000190989"/>
    </source>
</evidence>
<accession>A0A1U6GTR1</accession>